<keyword evidence="4 5" id="KW-0472">Membrane</keyword>
<dbReference type="PANTHER" id="PTHR35988">
    <property type="entry name" value="15-CIS-ZETA-CAROTENE ISOMERASE, CHLOROPLASTIC"/>
    <property type="match status" value="1"/>
</dbReference>
<evidence type="ECO:0000313" key="7">
    <source>
        <dbReference type="EMBL" id="CAD9818704.1"/>
    </source>
</evidence>
<feature type="transmembrane region" description="Helical" evidence="5">
    <location>
        <begin position="160"/>
        <end position="181"/>
    </location>
</feature>
<accession>A0A7S2UFW7</accession>
<feature type="domain" description="NnrU" evidence="6">
    <location>
        <begin position="169"/>
        <end position="382"/>
    </location>
</feature>
<protein>
    <recommendedName>
        <fullName evidence="6">NnrU domain-containing protein</fullName>
    </recommendedName>
</protein>
<feature type="transmembrane region" description="Helical" evidence="5">
    <location>
        <begin position="234"/>
        <end position="254"/>
    </location>
</feature>
<evidence type="ECO:0000256" key="2">
    <source>
        <dbReference type="ARBA" id="ARBA00022692"/>
    </source>
</evidence>
<organism evidence="7">
    <name type="scientific">Attheya septentrionalis</name>
    <dbReference type="NCBI Taxonomy" id="420275"/>
    <lineage>
        <taxon>Eukaryota</taxon>
        <taxon>Sar</taxon>
        <taxon>Stramenopiles</taxon>
        <taxon>Ochrophyta</taxon>
        <taxon>Bacillariophyta</taxon>
        <taxon>Coscinodiscophyceae</taxon>
        <taxon>Chaetocerotophycidae</taxon>
        <taxon>Chaetocerotales</taxon>
        <taxon>Attheyaceae</taxon>
        <taxon>Attheya</taxon>
    </lineage>
</organism>
<dbReference type="Gene3D" id="1.20.120.1630">
    <property type="match status" value="1"/>
</dbReference>
<reference evidence="7" key="1">
    <citation type="submission" date="2021-01" db="EMBL/GenBank/DDBJ databases">
        <authorList>
            <person name="Corre E."/>
            <person name="Pelletier E."/>
            <person name="Niang G."/>
            <person name="Scheremetjew M."/>
            <person name="Finn R."/>
            <person name="Kale V."/>
            <person name="Holt S."/>
            <person name="Cochrane G."/>
            <person name="Meng A."/>
            <person name="Brown T."/>
            <person name="Cohen L."/>
        </authorList>
    </citation>
    <scope>NUCLEOTIDE SEQUENCE</scope>
    <source>
        <strain evidence="7">CCMP2084</strain>
    </source>
</reference>
<keyword evidence="2 5" id="KW-0812">Transmembrane</keyword>
<evidence type="ECO:0000256" key="3">
    <source>
        <dbReference type="ARBA" id="ARBA00022989"/>
    </source>
</evidence>
<dbReference type="Pfam" id="PF07298">
    <property type="entry name" value="NnrU"/>
    <property type="match status" value="1"/>
</dbReference>
<feature type="transmembrane region" description="Helical" evidence="5">
    <location>
        <begin position="193"/>
        <end position="214"/>
    </location>
</feature>
<evidence type="ECO:0000256" key="1">
    <source>
        <dbReference type="ARBA" id="ARBA00004141"/>
    </source>
</evidence>
<dbReference type="GO" id="GO:0016020">
    <property type="term" value="C:membrane"/>
    <property type="evidence" value="ECO:0007669"/>
    <property type="project" value="UniProtKB-SubCell"/>
</dbReference>
<dbReference type="AlphaFoldDB" id="A0A7S2UFW7"/>
<sequence length="405" mass="44800">MTSVIHRLICRTAAVVGFLVAIISSVDSFSASIVPWSRSVQHQHQHQHHFSPTRRRNVHVNSSLAMSSSDESSSSSIPEIPFLTKSVLSDRSRDLGVGEDSGIFDIANEEWGALGERGWLTFSAAVGTILTAVAVLWVYAPTGYADDFTAFLEHVAGGNSHIVTLIYGIVFPVMHSGLASLRPLGEKIVGARTWRVIFAFPSLCLSYSWITYFIAHAHDGLVFYDLSHIGWAHALAWVVNFTSFLFLYPTVFNLKEVAAVEVPKIHLWETGVIRITRHPQFIGQVMWSAGHLAMVGSSFSALTMALLVGHHYFSCWNGDRRLFDEHGEDFLKIKERTSIIPFKAIVEGRQELPTDYYKELLRAPYALIAVGTVGAYFAHPYMQAGAALVRNTGLVEGGIFNGILH</sequence>
<dbReference type="EMBL" id="HBHQ01015781">
    <property type="protein sequence ID" value="CAD9818704.1"/>
    <property type="molecule type" value="Transcribed_RNA"/>
</dbReference>
<name>A0A7S2UFW7_9STRA</name>
<feature type="transmembrane region" description="Helical" evidence="5">
    <location>
        <begin position="12"/>
        <end position="34"/>
    </location>
</feature>
<evidence type="ECO:0000256" key="4">
    <source>
        <dbReference type="ARBA" id="ARBA00023136"/>
    </source>
</evidence>
<evidence type="ECO:0000256" key="5">
    <source>
        <dbReference type="SAM" id="Phobius"/>
    </source>
</evidence>
<keyword evidence="3 5" id="KW-1133">Transmembrane helix</keyword>
<proteinExistence type="predicted"/>
<gene>
    <name evidence="7" type="ORF">ASEP1449_LOCUS10536</name>
</gene>
<dbReference type="InterPro" id="IPR009915">
    <property type="entry name" value="NnrU_dom"/>
</dbReference>
<feature type="transmembrane region" description="Helical" evidence="5">
    <location>
        <begin position="292"/>
        <end position="313"/>
    </location>
</feature>
<evidence type="ECO:0000259" key="6">
    <source>
        <dbReference type="Pfam" id="PF07298"/>
    </source>
</evidence>
<feature type="transmembrane region" description="Helical" evidence="5">
    <location>
        <begin position="119"/>
        <end position="140"/>
    </location>
</feature>
<comment type="subcellular location">
    <subcellularLocation>
        <location evidence="1">Membrane</location>
        <topology evidence="1">Multi-pass membrane protein</topology>
    </subcellularLocation>
</comment>
<dbReference type="PANTHER" id="PTHR35988:SF2">
    <property type="entry name" value="15-CIS-ZETA-CAROTENE ISOMERASE, CHLOROPLASTIC"/>
    <property type="match status" value="1"/>
</dbReference>